<feature type="region of interest" description="Disordered" evidence="1">
    <location>
        <begin position="1"/>
        <end position="122"/>
    </location>
</feature>
<evidence type="ECO:0000313" key="2">
    <source>
        <dbReference type="EMBL" id="KAJ8274050.1"/>
    </source>
</evidence>
<organism evidence="2 3">
    <name type="scientific">Conger conger</name>
    <name type="common">Conger eel</name>
    <name type="synonym">Muraena conger</name>
    <dbReference type="NCBI Taxonomy" id="82655"/>
    <lineage>
        <taxon>Eukaryota</taxon>
        <taxon>Metazoa</taxon>
        <taxon>Chordata</taxon>
        <taxon>Craniata</taxon>
        <taxon>Vertebrata</taxon>
        <taxon>Euteleostomi</taxon>
        <taxon>Actinopterygii</taxon>
        <taxon>Neopterygii</taxon>
        <taxon>Teleostei</taxon>
        <taxon>Anguilliformes</taxon>
        <taxon>Congridae</taxon>
        <taxon>Conger</taxon>
    </lineage>
</organism>
<keyword evidence="3" id="KW-1185">Reference proteome</keyword>
<reference evidence="2" key="1">
    <citation type="journal article" date="2023" name="Science">
        <title>Genome structures resolve the early diversification of teleost fishes.</title>
        <authorList>
            <person name="Parey E."/>
            <person name="Louis A."/>
            <person name="Montfort J."/>
            <person name="Bouchez O."/>
            <person name="Roques C."/>
            <person name="Iampietro C."/>
            <person name="Lluch J."/>
            <person name="Castinel A."/>
            <person name="Donnadieu C."/>
            <person name="Desvignes T."/>
            <person name="Floi Bucao C."/>
            <person name="Jouanno E."/>
            <person name="Wen M."/>
            <person name="Mejri S."/>
            <person name="Dirks R."/>
            <person name="Jansen H."/>
            <person name="Henkel C."/>
            <person name="Chen W.J."/>
            <person name="Zahm M."/>
            <person name="Cabau C."/>
            <person name="Klopp C."/>
            <person name="Thompson A.W."/>
            <person name="Robinson-Rechavi M."/>
            <person name="Braasch I."/>
            <person name="Lecointre G."/>
            <person name="Bobe J."/>
            <person name="Postlethwait J.H."/>
            <person name="Berthelot C."/>
            <person name="Roest Crollius H."/>
            <person name="Guiguen Y."/>
        </authorList>
    </citation>
    <scope>NUCLEOTIDE SEQUENCE</scope>
    <source>
        <strain evidence="2">Concon-B</strain>
    </source>
</reference>
<accession>A0A9Q1DK68</accession>
<feature type="compositionally biased region" description="Low complexity" evidence="1">
    <location>
        <begin position="107"/>
        <end position="122"/>
    </location>
</feature>
<gene>
    <name evidence="2" type="ORF">COCON_G00086750</name>
</gene>
<proteinExistence type="predicted"/>
<evidence type="ECO:0000256" key="1">
    <source>
        <dbReference type="SAM" id="MobiDB-lite"/>
    </source>
</evidence>
<feature type="compositionally biased region" description="Polar residues" evidence="1">
    <location>
        <begin position="13"/>
        <end position="33"/>
    </location>
</feature>
<dbReference type="Proteomes" id="UP001152803">
    <property type="component" value="Unassembled WGS sequence"/>
</dbReference>
<dbReference type="EMBL" id="JAFJMO010000006">
    <property type="protein sequence ID" value="KAJ8274050.1"/>
    <property type="molecule type" value="Genomic_DNA"/>
</dbReference>
<dbReference type="AlphaFoldDB" id="A0A9Q1DK68"/>
<protein>
    <submittedName>
        <fullName evidence="2">Uncharacterized protein</fullName>
    </submittedName>
</protein>
<dbReference type="OrthoDB" id="8963700at2759"/>
<name>A0A9Q1DK68_CONCO</name>
<sequence>MFSRKRKELIKTPSISKRSPTVGPHNSTLSILQEQPRRDGLDSDPSCVAPPAAGLLEPGSSPCPLQGRLTGCPSPGATLRRPTGLSRHASAAGAWGFSKARGRRPRTALPPTARPRGAWPST</sequence>
<evidence type="ECO:0000313" key="3">
    <source>
        <dbReference type="Proteomes" id="UP001152803"/>
    </source>
</evidence>
<comment type="caution">
    <text evidence="2">The sequence shown here is derived from an EMBL/GenBank/DDBJ whole genome shotgun (WGS) entry which is preliminary data.</text>
</comment>